<evidence type="ECO:0000313" key="1">
    <source>
        <dbReference type="EMBL" id="GLC29110.1"/>
    </source>
</evidence>
<keyword evidence="1" id="KW-0808">Transferase</keyword>
<dbReference type="CDD" id="cd04645">
    <property type="entry name" value="LbH_gamma_CA_like"/>
    <property type="match status" value="1"/>
</dbReference>
<protein>
    <submittedName>
        <fullName evidence="1">Transferase, hexapeptide repeat family protein</fullName>
    </submittedName>
</protein>
<organism evidence="1 2">
    <name type="scientific">Clostridium omnivorum</name>
    <dbReference type="NCBI Taxonomy" id="1604902"/>
    <lineage>
        <taxon>Bacteria</taxon>
        <taxon>Bacillati</taxon>
        <taxon>Bacillota</taxon>
        <taxon>Clostridia</taxon>
        <taxon>Eubacteriales</taxon>
        <taxon>Clostridiaceae</taxon>
        <taxon>Clostridium</taxon>
    </lineage>
</organism>
<dbReference type="InterPro" id="IPR001451">
    <property type="entry name" value="Hexapep"/>
</dbReference>
<evidence type="ECO:0000313" key="2">
    <source>
        <dbReference type="Proteomes" id="UP001208567"/>
    </source>
</evidence>
<dbReference type="Proteomes" id="UP001208567">
    <property type="component" value="Unassembled WGS sequence"/>
</dbReference>
<sequence length="169" mass="18170">MIYNFEDKRPEISESAFIAESADVIGEVFIGEQCGIWFGTVIRADGKSITVGNGTNIQDNCTVHISSEYPTVIGEYVTIGHGAIVHACKVGSYSLIGMGAIVLDGAEVGDYSIIGAGSVVTYRTKIPSGVLALGTPARVVRELSEEEKLSLKQSSEKYIELAEKYKRNC</sequence>
<proteinExistence type="predicted"/>
<reference evidence="1 2" key="1">
    <citation type="journal article" date="2024" name="Int. J. Syst. Evol. Microbiol.">
        <title>Clostridium omnivorum sp. nov., isolated from anoxic soil under the treatment of reductive soil disinfestation.</title>
        <authorList>
            <person name="Ueki A."/>
            <person name="Tonouchi A."/>
            <person name="Kaku N."/>
            <person name="Honma S."/>
            <person name="Ueki K."/>
        </authorList>
    </citation>
    <scope>NUCLEOTIDE SEQUENCE [LARGE SCALE GENOMIC DNA]</scope>
    <source>
        <strain evidence="1 2">E14</strain>
    </source>
</reference>
<dbReference type="PANTHER" id="PTHR13061">
    <property type="entry name" value="DYNACTIN SUBUNIT P25"/>
    <property type="match status" value="1"/>
</dbReference>
<dbReference type="InterPro" id="IPR011004">
    <property type="entry name" value="Trimer_LpxA-like_sf"/>
</dbReference>
<comment type="caution">
    <text evidence="1">The sequence shown here is derived from an EMBL/GenBank/DDBJ whole genome shotgun (WGS) entry which is preliminary data.</text>
</comment>
<dbReference type="GO" id="GO:0016740">
    <property type="term" value="F:transferase activity"/>
    <property type="evidence" value="ECO:0007669"/>
    <property type="project" value="UniProtKB-KW"/>
</dbReference>
<dbReference type="Gene3D" id="2.160.10.10">
    <property type="entry name" value="Hexapeptide repeat proteins"/>
    <property type="match status" value="1"/>
</dbReference>
<dbReference type="SUPFAM" id="SSF51161">
    <property type="entry name" value="Trimeric LpxA-like enzymes"/>
    <property type="match status" value="1"/>
</dbReference>
<dbReference type="RefSeq" id="WP_264848393.1">
    <property type="nucleotide sequence ID" value="NZ_BRXR01000001.1"/>
</dbReference>
<dbReference type="InterPro" id="IPR047324">
    <property type="entry name" value="LbH_gamma_CA-like"/>
</dbReference>
<dbReference type="EMBL" id="BRXR01000001">
    <property type="protein sequence ID" value="GLC29110.1"/>
    <property type="molecule type" value="Genomic_DNA"/>
</dbReference>
<gene>
    <name evidence="1" type="ORF">bsdE14_05200</name>
</gene>
<dbReference type="InterPro" id="IPR050484">
    <property type="entry name" value="Transf_Hexapept/Carb_Anhydrase"/>
</dbReference>
<keyword evidence="2" id="KW-1185">Reference proteome</keyword>
<accession>A0ABQ5N213</accession>
<name>A0ABQ5N213_9CLOT</name>
<dbReference type="PANTHER" id="PTHR13061:SF29">
    <property type="entry name" value="GAMMA CARBONIC ANHYDRASE-LIKE 1, MITOCHONDRIAL-RELATED"/>
    <property type="match status" value="1"/>
</dbReference>
<dbReference type="Pfam" id="PF00132">
    <property type="entry name" value="Hexapep"/>
    <property type="match status" value="1"/>
</dbReference>